<evidence type="ECO:0000256" key="6">
    <source>
        <dbReference type="ARBA" id="ARBA00022801"/>
    </source>
</evidence>
<name>A0ABM8V3A5_THEXY</name>
<evidence type="ECO:0000313" key="10">
    <source>
        <dbReference type="EMBL" id="CAG5084807.1"/>
    </source>
</evidence>
<keyword evidence="5" id="KW-0210">Decarboxylase</keyword>
<comment type="pathway">
    <text evidence="3">Purine metabolism; urate degradation; (S)-allantoin from urate: step 3/3.</text>
</comment>
<dbReference type="InterPro" id="IPR023418">
    <property type="entry name" value="Thyroxine_BS"/>
</dbReference>
<keyword evidence="6 10" id="KW-0378">Hydrolase</keyword>
<dbReference type="Gene3D" id="1.10.3330.10">
    <property type="entry name" value="Oxo-4-hydroxy-4-carboxy-5-ureidoimidazoline decarboxylase"/>
    <property type="match status" value="1"/>
</dbReference>
<comment type="catalytic activity">
    <reaction evidence="2">
        <text>5-hydroxy-2-oxo-4-ureido-2,5-dihydro-1H-imidazole-5-carboxylate + H(+) = (S)-allantoin + CO2</text>
        <dbReference type="Rhea" id="RHEA:26301"/>
        <dbReference type="ChEBI" id="CHEBI:15378"/>
        <dbReference type="ChEBI" id="CHEBI:15678"/>
        <dbReference type="ChEBI" id="CHEBI:16526"/>
        <dbReference type="ChEBI" id="CHEBI:58639"/>
        <dbReference type="EC" id="4.1.1.97"/>
    </reaction>
</comment>
<dbReference type="InterPro" id="IPR017580">
    <property type="entry name" value="OHCU_decarboxylase-1"/>
</dbReference>
<dbReference type="NCBIfam" id="TIGR02962">
    <property type="entry name" value="hdxy_isourate"/>
    <property type="match status" value="1"/>
</dbReference>
<reference evidence="10 11" key="1">
    <citation type="submission" date="2021-04" db="EMBL/GenBank/DDBJ databases">
        <authorList>
            <person name="Rakotoarivonina H."/>
        </authorList>
    </citation>
    <scope>NUCLEOTIDE SEQUENCE [LARGE SCALE GENOMIC DNA]</scope>
    <source>
        <strain evidence="10 11">XE</strain>
    </source>
</reference>
<keyword evidence="7" id="KW-0456">Lyase</keyword>
<dbReference type="SUPFAM" id="SSF158694">
    <property type="entry name" value="UraD-Like"/>
    <property type="match status" value="1"/>
</dbReference>
<dbReference type="Pfam" id="PF00576">
    <property type="entry name" value="Transthyretin"/>
    <property type="match status" value="1"/>
</dbReference>
<dbReference type="SUPFAM" id="SSF49472">
    <property type="entry name" value="Transthyretin (synonym: prealbumin)"/>
    <property type="match status" value="1"/>
</dbReference>
<proteinExistence type="predicted"/>
<evidence type="ECO:0000256" key="7">
    <source>
        <dbReference type="ARBA" id="ARBA00023239"/>
    </source>
</evidence>
<dbReference type="EMBL" id="CAJRAY010000038">
    <property type="protein sequence ID" value="CAG5084807.1"/>
    <property type="molecule type" value="Genomic_DNA"/>
</dbReference>
<dbReference type="PANTHER" id="PTHR43466">
    <property type="entry name" value="2-OXO-4-HYDROXY-4-CARBOXY-5-UREIDOIMIDAZOLINE DECARBOXYLASE-RELATED"/>
    <property type="match status" value="1"/>
</dbReference>
<dbReference type="InterPro" id="IPR018020">
    <property type="entry name" value="OHCU_decarboxylase"/>
</dbReference>
<dbReference type="CDD" id="cd05822">
    <property type="entry name" value="TLP_HIUase"/>
    <property type="match status" value="1"/>
</dbReference>
<evidence type="ECO:0000256" key="2">
    <source>
        <dbReference type="ARBA" id="ARBA00001163"/>
    </source>
</evidence>
<dbReference type="EC" id="3.5.2.17" evidence="10"/>
<dbReference type="InterPro" id="IPR036817">
    <property type="entry name" value="Transthyretin/HIU_hydrolase_sf"/>
</dbReference>
<organism evidence="10 11">
    <name type="scientific">Thermobacillus xylanilyticus</name>
    <dbReference type="NCBI Taxonomy" id="76633"/>
    <lineage>
        <taxon>Bacteria</taxon>
        <taxon>Bacillati</taxon>
        <taxon>Bacillota</taxon>
        <taxon>Bacilli</taxon>
        <taxon>Bacillales</taxon>
        <taxon>Paenibacillaceae</taxon>
        <taxon>Thermobacillus</taxon>
    </lineage>
</organism>
<dbReference type="Gene3D" id="2.60.40.180">
    <property type="entry name" value="Transthyretin/hydroxyisourate hydrolase domain"/>
    <property type="match status" value="1"/>
</dbReference>
<evidence type="ECO:0000256" key="4">
    <source>
        <dbReference type="ARBA" id="ARBA00022631"/>
    </source>
</evidence>
<evidence type="ECO:0000259" key="8">
    <source>
        <dbReference type="Pfam" id="PF00576"/>
    </source>
</evidence>
<keyword evidence="11" id="KW-1185">Reference proteome</keyword>
<comment type="catalytic activity">
    <reaction evidence="1">
        <text>5-hydroxyisourate + H2O = 5-hydroxy-2-oxo-4-ureido-2,5-dihydro-1H-imidazole-5-carboxylate + H(+)</text>
        <dbReference type="Rhea" id="RHEA:23736"/>
        <dbReference type="ChEBI" id="CHEBI:15377"/>
        <dbReference type="ChEBI" id="CHEBI:15378"/>
        <dbReference type="ChEBI" id="CHEBI:18072"/>
        <dbReference type="ChEBI" id="CHEBI:58639"/>
        <dbReference type="EC" id="3.5.2.17"/>
    </reaction>
</comment>
<dbReference type="Proteomes" id="UP000681526">
    <property type="component" value="Unassembled WGS sequence"/>
</dbReference>
<feature type="domain" description="Oxo-4-hydroxy-4-carboxy-5-ureidoimidazoline decarboxylase" evidence="9">
    <location>
        <begin position="11"/>
        <end position="162"/>
    </location>
</feature>
<feature type="domain" description="Transthyretin/hydroxyisourate hydrolase" evidence="8">
    <location>
        <begin position="222"/>
        <end position="332"/>
    </location>
</feature>
<evidence type="ECO:0000256" key="5">
    <source>
        <dbReference type="ARBA" id="ARBA00022793"/>
    </source>
</evidence>
<dbReference type="NCBIfam" id="TIGR03164">
    <property type="entry name" value="UHCUDC"/>
    <property type="match status" value="1"/>
</dbReference>
<comment type="caution">
    <text evidence="10">The sequence shown here is derived from an EMBL/GenBank/DDBJ whole genome shotgun (WGS) entry which is preliminary data.</text>
</comment>
<accession>A0ABM8V3A5</accession>
<evidence type="ECO:0000313" key="11">
    <source>
        <dbReference type="Proteomes" id="UP000681526"/>
    </source>
</evidence>
<dbReference type="GO" id="GO:0033971">
    <property type="term" value="F:hydroxyisourate hydrolase activity"/>
    <property type="evidence" value="ECO:0007669"/>
    <property type="project" value="UniProtKB-EC"/>
</dbReference>
<protein>
    <submittedName>
        <fullName evidence="10">5-hydroxyisourate hydrolase</fullName>
        <ecNumber evidence="10">3.5.2.17</ecNumber>
    </submittedName>
</protein>
<dbReference type="InterPro" id="IPR023416">
    <property type="entry name" value="Transthyretin/HIU_hydrolase_d"/>
</dbReference>
<gene>
    <name evidence="10" type="primary">txxe 814</name>
    <name evidence="10" type="ORF">TXXE_08180</name>
</gene>
<dbReference type="PANTHER" id="PTHR43466:SF1">
    <property type="entry name" value="2-OXO-4-HYDROXY-4-CARBOXY-5-UREIDOIMIDAZOLINE DECARBOXYLASE-RELATED"/>
    <property type="match status" value="1"/>
</dbReference>
<dbReference type="InterPro" id="IPR014306">
    <property type="entry name" value="Hydroxyisourate_hydrolase"/>
</dbReference>
<evidence type="ECO:0000259" key="9">
    <source>
        <dbReference type="Pfam" id="PF09349"/>
    </source>
</evidence>
<dbReference type="PROSITE" id="PS00768">
    <property type="entry name" value="TRANSTHYRETIN_1"/>
    <property type="match status" value="1"/>
</dbReference>
<keyword evidence="4" id="KW-0659">Purine metabolism</keyword>
<evidence type="ECO:0000256" key="1">
    <source>
        <dbReference type="ARBA" id="ARBA00001043"/>
    </source>
</evidence>
<dbReference type="Pfam" id="PF09349">
    <property type="entry name" value="OHCU_decarbox"/>
    <property type="match status" value="1"/>
</dbReference>
<sequence>MMRRMSLPEVNALDRDAFVARFGGVFEHSPWAAEAAWEARPFASADALLEAMLQAVREAPEDRQTALIKVHPDLGSRLAMSDASTREQQGAGLDRLTPAEYGELSALNRSYAAKFGFPFILAVRGKTKEEIVAAMRARVGRSAEEEREEALRQIGRIAAFRIAELVVEDAGPAAGEIGGEAGAVVDTAAGTDGSSGVAAGAAGEAIAEDYTVPGSGKPSGRLTTHVLDLQRGRPAAGMRIKLYRMVEGGARELVREMSTNADGRTDEPLLAGEEMRAGLYELLFYAGDYFRETAADAGFLAEVPVRFRIADPGAHYHVPLLAAPGGYSTYRGS</sequence>
<dbReference type="InterPro" id="IPR036778">
    <property type="entry name" value="OHCU_decarboxylase_sf"/>
</dbReference>
<evidence type="ECO:0000256" key="3">
    <source>
        <dbReference type="ARBA" id="ARBA00004754"/>
    </source>
</evidence>